<keyword evidence="3" id="KW-1185">Reference proteome</keyword>
<evidence type="ECO:0000313" key="2">
    <source>
        <dbReference type="EMBL" id="MBK3519907.1"/>
    </source>
</evidence>
<keyword evidence="1" id="KW-0732">Signal</keyword>
<dbReference type="EMBL" id="JAENRR010000103">
    <property type="protein sequence ID" value="MBK3519907.1"/>
    <property type="molecule type" value="Genomic_DNA"/>
</dbReference>
<dbReference type="InterPro" id="IPR001969">
    <property type="entry name" value="Aspartic_peptidase_AS"/>
</dbReference>
<sequence length="271" mass="30784">MNKYLLVLVAILYSISVNSQTVIKMTNNNGVYTMPCKVNGLPLNFIFDTGASNVSISLTEAIFMLKNGYLKESQMGTKEYYRLANGEISEGTKVVLSKVEIGNLTLENIEASIVHELYAPLLLGQSVLSKFSNIMFDYQRETLTLNKLGGKSNRTPNNQKLYSKSLECVSSGFYIKPDNDIRITNISTHLSQEKSKKLKTITYSNETGYRLKYIELKVTILNNLMEEINNYNVFVPRPVNNLENEIYEITEDISIEDMQTCILSISDWDIY</sequence>
<feature type="chain" id="PRO_5045716309" evidence="1">
    <location>
        <begin position="20"/>
        <end position="271"/>
    </location>
</feature>
<proteinExistence type="predicted"/>
<dbReference type="Pfam" id="PF13975">
    <property type="entry name" value="gag-asp_proteas"/>
    <property type="match status" value="1"/>
</dbReference>
<protein>
    <submittedName>
        <fullName evidence="2">Retroviral-like aspartic protease family protein</fullName>
    </submittedName>
</protein>
<reference evidence="2 3" key="1">
    <citation type="submission" date="2021-01" db="EMBL/GenBank/DDBJ databases">
        <title>Carboxyliciviraga sp.nov., isolated from coastal sediments.</title>
        <authorList>
            <person name="Lu D."/>
            <person name="Zhang T."/>
        </authorList>
    </citation>
    <scope>NUCLEOTIDE SEQUENCE [LARGE SCALE GENOMIC DNA]</scope>
    <source>
        <strain evidence="2 3">N1Y132</strain>
    </source>
</reference>
<dbReference type="InterPro" id="IPR021109">
    <property type="entry name" value="Peptidase_aspartic_dom_sf"/>
</dbReference>
<dbReference type="Proteomes" id="UP000605676">
    <property type="component" value="Unassembled WGS sequence"/>
</dbReference>
<dbReference type="CDD" id="cd05483">
    <property type="entry name" value="retropepsin_like_bacteria"/>
    <property type="match status" value="1"/>
</dbReference>
<evidence type="ECO:0000256" key="1">
    <source>
        <dbReference type="SAM" id="SignalP"/>
    </source>
</evidence>
<organism evidence="2 3">
    <name type="scientific">Carboxylicivirga marina</name>
    <dbReference type="NCBI Taxonomy" id="2800988"/>
    <lineage>
        <taxon>Bacteria</taxon>
        <taxon>Pseudomonadati</taxon>
        <taxon>Bacteroidota</taxon>
        <taxon>Bacteroidia</taxon>
        <taxon>Marinilabiliales</taxon>
        <taxon>Marinilabiliaceae</taxon>
        <taxon>Carboxylicivirga</taxon>
    </lineage>
</organism>
<comment type="caution">
    <text evidence="2">The sequence shown here is derived from an EMBL/GenBank/DDBJ whole genome shotgun (WGS) entry which is preliminary data.</text>
</comment>
<dbReference type="Gene3D" id="2.40.70.10">
    <property type="entry name" value="Acid Proteases"/>
    <property type="match status" value="1"/>
</dbReference>
<evidence type="ECO:0000313" key="3">
    <source>
        <dbReference type="Proteomes" id="UP000605676"/>
    </source>
</evidence>
<feature type="signal peptide" evidence="1">
    <location>
        <begin position="1"/>
        <end position="19"/>
    </location>
</feature>
<name>A0ABS1HQT2_9BACT</name>
<dbReference type="RefSeq" id="WP_200467126.1">
    <property type="nucleotide sequence ID" value="NZ_JAENRR010000103.1"/>
</dbReference>
<accession>A0ABS1HQT2</accession>
<dbReference type="InterPro" id="IPR034122">
    <property type="entry name" value="Retropepsin-like_bacterial"/>
</dbReference>
<gene>
    <name evidence="2" type="ORF">JIV24_21390</name>
</gene>
<dbReference type="SUPFAM" id="SSF50630">
    <property type="entry name" value="Acid proteases"/>
    <property type="match status" value="1"/>
</dbReference>
<dbReference type="PROSITE" id="PS00141">
    <property type="entry name" value="ASP_PROTEASE"/>
    <property type="match status" value="1"/>
</dbReference>